<keyword evidence="2" id="KW-0472">Membrane</keyword>
<accession>A0A4U6XN62</accession>
<evidence type="ECO:0000256" key="2">
    <source>
        <dbReference type="SAM" id="Phobius"/>
    </source>
</evidence>
<keyword evidence="2" id="KW-0812">Transmembrane</keyword>
<feature type="transmembrane region" description="Helical" evidence="2">
    <location>
        <begin position="60"/>
        <end position="79"/>
    </location>
</feature>
<reference evidence="3 4" key="1">
    <citation type="journal article" date="2019" name="PLoS ONE">
        <title>Comparative genome analysis indicates high evolutionary potential of pathogenicity genes in Colletotrichum tanaceti.</title>
        <authorList>
            <person name="Lelwala R.V."/>
            <person name="Korhonen P.K."/>
            <person name="Young N.D."/>
            <person name="Scott J.B."/>
            <person name="Ades P.A."/>
            <person name="Gasser R.B."/>
            <person name="Taylor P.W.J."/>
        </authorList>
    </citation>
    <scope>NUCLEOTIDE SEQUENCE [LARGE SCALE GENOMIC DNA]</scope>
    <source>
        <strain evidence="3">BRIP57314</strain>
    </source>
</reference>
<protein>
    <recommendedName>
        <fullName evidence="5">Mycophenolic acid synthesis protein B</fullName>
    </recommendedName>
</protein>
<evidence type="ECO:0000313" key="4">
    <source>
        <dbReference type="Proteomes" id="UP000310108"/>
    </source>
</evidence>
<dbReference type="GO" id="GO:0016491">
    <property type="term" value="F:oxidoreductase activity"/>
    <property type="evidence" value="ECO:0007669"/>
    <property type="project" value="InterPro"/>
</dbReference>
<dbReference type="InterPro" id="IPR046366">
    <property type="entry name" value="MPAB"/>
</dbReference>
<dbReference type="EMBL" id="PJEX01000049">
    <property type="protein sequence ID" value="TKW57173.1"/>
    <property type="molecule type" value="Genomic_DNA"/>
</dbReference>
<dbReference type="STRING" id="1306861.A0A4U6XN62"/>
<organism evidence="3 4">
    <name type="scientific">Colletotrichum tanaceti</name>
    <dbReference type="NCBI Taxonomy" id="1306861"/>
    <lineage>
        <taxon>Eukaryota</taxon>
        <taxon>Fungi</taxon>
        <taxon>Dikarya</taxon>
        <taxon>Ascomycota</taxon>
        <taxon>Pezizomycotina</taxon>
        <taxon>Sordariomycetes</taxon>
        <taxon>Hypocreomycetidae</taxon>
        <taxon>Glomerellales</taxon>
        <taxon>Glomerellaceae</taxon>
        <taxon>Colletotrichum</taxon>
        <taxon>Colletotrichum destructivum species complex</taxon>
    </lineage>
</organism>
<comment type="caution">
    <text evidence="3">The sequence shown here is derived from an EMBL/GenBank/DDBJ whole genome shotgun (WGS) entry which is preliminary data.</text>
</comment>
<feature type="region of interest" description="Disordered" evidence="1">
    <location>
        <begin position="21"/>
        <end position="42"/>
    </location>
</feature>
<proteinExistence type="predicted"/>
<evidence type="ECO:0008006" key="5">
    <source>
        <dbReference type="Google" id="ProtNLM"/>
    </source>
</evidence>
<dbReference type="Proteomes" id="UP000310108">
    <property type="component" value="Unassembled WGS sequence"/>
</dbReference>
<sequence>MNEVKTRALWSAAPLLRKGIKQRPCASPPPPPSSGQYRVPMFSQDTPDNRYTNYLPTSSMPYFAVVAVVVSYLLIVRALRYRRRDEISRRYPQYRTREEMASMSLSEAASVTRELGGREFPTTFYTSVSFALFKTYGIPTISKLLVATSQLSGDTTASKRRTDTAVLISEIIWNTPESRRNMDAVARVNFLHSRWRQAGKISNDDMLFTLGLFVLEPIRWTALYEWRDLTVLEKNAMAIVWRDLGDEMGISYECLVPYMRQDKDALAWIEALQKWCAKYQEHHMVYALSNTKLARANIKLLLTDFPGFARNFVHRQLRCLMEPQLRRSMGYEDPSRLDSYIFENLVAIRRAMLRHLALPRPRWWTYPNILDADEKTGRFHLPTYLAHPYYVKPSFYSRWGPSALYTRLVGGHLPGDQGSKFHPEGYTILEVGPDSQRCKGQEYMCLERQRIEKSRGCPMAFQA</sequence>
<dbReference type="PANTHER" id="PTHR36124:SF1">
    <property type="entry name" value="ER-BOUND OXYGENASE MPAB_MPAB'_RUBBER OXYGENASE CATALYTIC DOMAIN-CONTAINING PROTEIN"/>
    <property type="match status" value="1"/>
</dbReference>
<evidence type="ECO:0000313" key="3">
    <source>
        <dbReference type="EMBL" id="TKW57173.1"/>
    </source>
</evidence>
<gene>
    <name evidence="3" type="ORF">CTA1_9057</name>
</gene>
<name>A0A4U6XN62_9PEZI</name>
<dbReference type="PANTHER" id="PTHR36124">
    <property type="match status" value="1"/>
</dbReference>
<evidence type="ECO:0000256" key="1">
    <source>
        <dbReference type="SAM" id="MobiDB-lite"/>
    </source>
</evidence>
<keyword evidence="2" id="KW-1133">Transmembrane helix</keyword>
<dbReference type="AlphaFoldDB" id="A0A4U6XN62"/>
<keyword evidence="4" id="KW-1185">Reference proteome</keyword>